<evidence type="ECO:0000313" key="3">
    <source>
        <dbReference type="Proteomes" id="UP000318050"/>
    </source>
</evidence>
<dbReference type="EMBL" id="VITT01000044">
    <property type="protein sequence ID" value="TWB46667.1"/>
    <property type="molecule type" value="Genomic_DNA"/>
</dbReference>
<dbReference type="SUPFAM" id="SSF53474">
    <property type="entry name" value="alpha/beta-Hydrolases"/>
    <property type="match status" value="1"/>
</dbReference>
<accession>A0A560HJJ2</accession>
<evidence type="ECO:0000256" key="1">
    <source>
        <dbReference type="SAM" id="MobiDB-lite"/>
    </source>
</evidence>
<name>A0A560HJJ2_9PROT</name>
<protein>
    <recommendedName>
        <fullName evidence="4">Alpha/beta hydrolase family protein</fullName>
    </recommendedName>
</protein>
<comment type="caution">
    <text evidence="2">The sequence shown here is derived from an EMBL/GenBank/DDBJ whole genome shotgun (WGS) entry which is preliminary data.</text>
</comment>
<dbReference type="Gene3D" id="3.40.50.1820">
    <property type="entry name" value="alpha/beta hydrolase"/>
    <property type="match status" value="1"/>
</dbReference>
<proteinExistence type="predicted"/>
<sequence length="362" mass="38439">MAIRRLMTRRVVQGLVLAALLPLCTGCFFAARQGVKALRGDKQAAPAICDGTVLPPGMPAGVDGPYTLVQHTVPNAATGREVQVFLPVQAPGPSPVILFAHGFGADRWTLYEGLIRHLVSRGAVVVFAPYPTLGATQDQRYGALWDGFAAAVAAEGAAMDLSRVGIIGHSFGGGAVPFLASRAFVDRGWGSRGGFILMLAPWYSYGTSDNDLTHLPSWVLRGWQVYDGDTVNDQRMAADLYAHTPPTAGRYFFQANSGTLSLPKGATCPLTADHRTPVQGNSPLLQRLAVYPVVDALADQAFMPSADTAAKLAALGHQGGGGYHPLVREDTPAPAKPQDAYRWPWAHPRNPRQGPGQGEGTP</sequence>
<dbReference type="AlphaFoldDB" id="A0A560HJJ2"/>
<feature type="region of interest" description="Disordered" evidence="1">
    <location>
        <begin position="323"/>
        <end position="362"/>
    </location>
</feature>
<dbReference type="InterPro" id="IPR029058">
    <property type="entry name" value="AB_hydrolase_fold"/>
</dbReference>
<dbReference type="Proteomes" id="UP000318050">
    <property type="component" value="Unassembled WGS sequence"/>
</dbReference>
<evidence type="ECO:0000313" key="2">
    <source>
        <dbReference type="EMBL" id="TWB46667.1"/>
    </source>
</evidence>
<gene>
    <name evidence="2" type="ORF">FBZ92_14412</name>
</gene>
<dbReference type="OrthoDB" id="339159at2"/>
<reference evidence="2 3" key="1">
    <citation type="submission" date="2019-06" db="EMBL/GenBank/DDBJ databases">
        <title>Genomic Encyclopedia of Type Strains, Phase IV (KMG-V): Genome sequencing to study the core and pangenomes of soil and plant-associated prokaryotes.</title>
        <authorList>
            <person name="Whitman W."/>
        </authorList>
    </citation>
    <scope>NUCLEOTIDE SEQUENCE [LARGE SCALE GENOMIC DNA]</scope>
    <source>
        <strain evidence="2 3">BR 11140</strain>
    </source>
</reference>
<evidence type="ECO:0008006" key="4">
    <source>
        <dbReference type="Google" id="ProtNLM"/>
    </source>
</evidence>
<organism evidence="2 3">
    <name type="scientific">Nitrospirillum amazonense</name>
    <dbReference type="NCBI Taxonomy" id="28077"/>
    <lineage>
        <taxon>Bacteria</taxon>
        <taxon>Pseudomonadati</taxon>
        <taxon>Pseudomonadota</taxon>
        <taxon>Alphaproteobacteria</taxon>
        <taxon>Rhodospirillales</taxon>
        <taxon>Azospirillaceae</taxon>
        <taxon>Nitrospirillum</taxon>
    </lineage>
</organism>